<organism evidence="1 2">
    <name type="scientific">Brevirhabdus pacifica</name>
    <dbReference type="NCBI Taxonomy" id="1267768"/>
    <lineage>
        <taxon>Bacteria</taxon>
        <taxon>Pseudomonadati</taxon>
        <taxon>Pseudomonadota</taxon>
        <taxon>Alphaproteobacteria</taxon>
        <taxon>Rhodobacterales</taxon>
        <taxon>Paracoccaceae</taxon>
        <taxon>Brevirhabdus</taxon>
    </lineage>
</organism>
<dbReference type="SUPFAM" id="SSF53474">
    <property type="entry name" value="alpha/beta-Hydrolases"/>
    <property type="match status" value="1"/>
</dbReference>
<accession>A0A1U7DIZ4</accession>
<dbReference type="Pfam" id="PF05728">
    <property type="entry name" value="UPF0227"/>
    <property type="match status" value="1"/>
</dbReference>
<dbReference type="Proteomes" id="UP000187266">
    <property type="component" value="Chromosome"/>
</dbReference>
<dbReference type="OrthoDB" id="7840740at2"/>
<dbReference type="EMBL" id="CP019124">
    <property type="protein sequence ID" value="APX89895.1"/>
    <property type="molecule type" value="Genomic_DNA"/>
</dbReference>
<dbReference type="Gene3D" id="3.40.50.1820">
    <property type="entry name" value="alpha/beta hydrolase"/>
    <property type="match status" value="1"/>
</dbReference>
<dbReference type="AlphaFoldDB" id="A0A1U7DIZ4"/>
<evidence type="ECO:0000313" key="2">
    <source>
        <dbReference type="Proteomes" id="UP000187266"/>
    </source>
</evidence>
<protein>
    <submittedName>
        <fullName evidence="1">Uncharacterized protein</fullName>
    </submittedName>
</protein>
<name>A0A1U7DIZ4_9RHOB</name>
<dbReference type="STRING" id="1267768.BV394_09355"/>
<reference evidence="1 2" key="1">
    <citation type="submission" date="2017-01" db="EMBL/GenBank/DDBJ databases">
        <title>Genomic analysis of Xuhuaishuia manganoxidans DY6-4.</title>
        <authorList>
            <person name="Wang X."/>
        </authorList>
    </citation>
    <scope>NUCLEOTIDE SEQUENCE [LARGE SCALE GENOMIC DNA]</scope>
    <source>
        <strain evidence="1 2">DY6-4</strain>
    </source>
</reference>
<gene>
    <name evidence="1" type="ORF">BV394_09355</name>
</gene>
<dbReference type="RefSeq" id="WP_076979916.1">
    <property type="nucleotide sequence ID" value="NZ_CP019124.1"/>
</dbReference>
<keyword evidence="2" id="KW-1185">Reference proteome</keyword>
<sequence>MSTAIKHPVTIETIEDSETIRMWRHHGRSRRLVVCFSGLGTPETAPKVEFAQVATREGFDSAIFVADPKRTWLNTPGFLDSVIKHVTYTAYEMRATEVVSIGNSMGGFSAMALASCYPLKAAVAFSPQFSVHPHFAPEEERWLEYRAQIHRYRVRSLGRRLVAQTQFYAFHGDTPDEAMQCDLFPIRPNLHHFVMPKSDESLAYRLRRQGTLAPLVNDCFGLATDKVAETMSEMGAEKRTVVMGREGACAYPPAHMF</sequence>
<dbReference type="InterPro" id="IPR008886">
    <property type="entry name" value="UPF0227/Esterase_YqiA"/>
</dbReference>
<proteinExistence type="predicted"/>
<evidence type="ECO:0000313" key="1">
    <source>
        <dbReference type="EMBL" id="APX89895.1"/>
    </source>
</evidence>
<accession>A0A2M9DB02</accession>
<dbReference type="InterPro" id="IPR029058">
    <property type="entry name" value="AB_hydrolase_fold"/>
</dbReference>